<comment type="caution">
    <text evidence="2">The sequence shown here is derived from an EMBL/GenBank/DDBJ whole genome shotgun (WGS) entry which is preliminary data.</text>
</comment>
<accession>A0ABP7GH85</accession>
<dbReference type="Gene3D" id="2.40.50.140">
    <property type="entry name" value="Nucleic acid-binding proteins"/>
    <property type="match status" value="1"/>
</dbReference>
<dbReference type="EMBL" id="BAABEP010000142">
    <property type="protein sequence ID" value="GAA3765504.1"/>
    <property type="molecule type" value="Genomic_DNA"/>
</dbReference>
<name>A0ABP7GH85_9ACTN</name>
<protein>
    <submittedName>
        <fullName evidence="2">Cold shock domain-containing protein</fullName>
    </submittedName>
</protein>
<dbReference type="PANTHER" id="PTHR11544">
    <property type="entry name" value="COLD SHOCK DOMAIN CONTAINING PROTEINS"/>
    <property type="match status" value="1"/>
</dbReference>
<dbReference type="SUPFAM" id="SSF50249">
    <property type="entry name" value="Nucleic acid-binding proteins"/>
    <property type="match status" value="1"/>
</dbReference>
<dbReference type="InterPro" id="IPR011129">
    <property type="entry name" value="CSD"/>
</dbReference>
<keyword evidence="3" id="KW-1185">Reference proteome</keyword>
<evidence type="ECO:0000313" key="2">
    <source>
        <dbReference type="EMBL" id="GAA3765504.1"/>
    </source>
</evidence>
<organism evidence="2 3">
    <name type="scientific">Streptomyces tremellae</name>
    <dbReference type="NCBI Taxonomy" id="1124239"/>
    <lineage>
        <taxon>Bacteria</taxon>
        <taxon>Bacillati</taxon>
        <taxon>Actinomycetota</taxon>
        <taxon>Actinomycetes</taxon>
        <taxon>Kitasatosporales</taxon>
        <taxon>Streptomycetaceae</taxon>
        <taxon>Streptomyces</taxon>
    </lineage>
</organism>
<gene>
    <name evidence="2" type="ORF">GCM10023082_67160</name>
</gene>
<proteinExistence type="predicted"/>
<dbReference type="PROSITE" id="PS51857">
    <property type="entry name" value="CSD_2"/>
    <property type="match status" value="1"/>
</dbReference>
<dbReference type="Proteomes" id="UP001499884">
    <property type="component" value="Unassembled WGS sequence"/>
</dbReference>
<feature type="domain" description="CSD" evidence="1">
    <location>
        <begin position="2"/>
        <end position="66"/>
    </location>
</feature>
<dbReference type="InterPro" id="IPR002059">
    <property type="entry name" value="CSP_DNA-bd"/>
</dbReference>
<reference evidence="3" key="1">
    <citation type="journal article" date="2019" name="Int. J. Syst. Evol. Microbiol.">
        <title>The Global Catalogue of Microorganisms (GCM) 10K type strain sequencing project: providing services to taxonomists for standard genome sequencing and annotation.</title>
        <authorList>
            <consortium name="The Broad Institute Genomics Platform"/>
            <consortium name="The Broad Institute Genome Sequencing Center for Infectious Disease"/>
            <person name="Wu L."/>
            <person name="Ma J."/>
        </authorList>
    </citation>
    <scope>NUCLEOTIDE SEQUENCE [LARGE SCALE GENOMIC DNA]</scope>
    <source>
        <strain evidence="3">JCM 30846</strain>
    </source>
</reference>
<dbReference type="InterPro" id="IPR012340">
    <property type="entry name" value="NA-bd_OB-fold"/>
</dbReference>
<dbReference type="PRINTS" id="PR00050">
    <property type="entry name" value="COLDSHOCK"/>
</dbReference>
<evidence type="ECO:0000259" key="1">
    <source>
        <dbReference type="PROSITE" id="PS51857"/>
    </source>
</evidence>
<dbReference type="InterPro" id="IPR050181">
    <property type="entry name" value="Cold_shock_domain"/>
</dbReference>
<sequence>MVATGRVIRFDAVRGYGFVAPDAGGEDVFLHVNDLVVDKSLITPGVSVEFDVENGDKGLKAARVAVAEGARSAQRPPADDGLCDILTAREFLQEVTEALLSSAPGITGEQIVQIRRHLGTLAVNHGWVEG</sequence>
<dbReference type="RefSeq" id="WP_345655957.1">
    <property type="nucleotide sequence ID" value="NZ_BAABEP010000142.1"/>
</dbReference>
<dbReference type="CDD" id="cd04458">
    <property type="entry name" value="CSP_CDS"/>
    <property type="match status" value="1"/>
</dbReference>
<dbReference type="SMART" id="SM00357">
    <property type="entry name" value="CSP"/>
    <property type="match status" value="1"/>
</dbReference>
<evidence type="ECO:0000313" key="3">
    <source>
        <dbReference type="Proteomes" id="UP001499884"/>
    </source>
</evidence>
<dbReference type="Pfam" id="PF00313">
    <property type="entry name" value="CSD"/>
    <property type="match status" value="1"/>
</dbReference>